<evidence type="ECO:0000256" key="5">
    <source>
        <dbReference type="ARBA" id="ARBA00023157"/>
    </source>
</evidence>
<dbReference type="SUPFAM" id="SSF57184">
    <property type="entry name" value="Growth factor receptor domain"/>
    <property type="match status" value="1"/>
</dbReference>
<accession>A0A2U9BFG1</accession>
<evidence type="ECO:0000256" key="1">
    <source>
        <dbReference type="ARBA" id="ARBA00005897"/>
    </source>
</evidence>
<dbReference type="CDD" id="cd00064">
    <property type="entry name" value="FU"/>
    <property type="match status" value="1"/>
</dbReference>
<dbReference type="PROSITE" id="PS01187">
    <property type="entry name" value="EGF_CA"/>
    <property type="match status" value="2"/>
</dbReference>
<dbReference type="InterPro" id="IPR052235">
    <property type="entry name" value="Nephronectin_domain"/>
</dbReference>
<evidence type="ECO:0000313" key="8">
    <source>
        <dbReference type="EMBL" id="AWP02778.1"/>
    </source>
</evidence>
<feature type="domain" description="EGF-like" evidence="7">
    <location>
        <begin position="69"/>
        <end position="100"/>
    </location>
</feature>
<dbReference type="EMBL" id="CP026248">
    <property type="protein sequence ID" value="AWP02778.1"/>
    <property type="molecule type" value="Genomic_DNA"/>
</dbReference>
<dbReference type="SMART" id="SM00181">
    <property type="entry name" value="EGF"/>
    <property type="match status" value="3"/>
</dbReference>
<dbReference type="PROSITE" id="PS00010">
    <property type="entry name" value="ASX_HYDROXYL"/>
    <property type="match status" value="1"/>
</dbReference>
<keyword evidence="5" id="KW-1015">Disulfide bond</keyword>
<keyword evidence="3" id="KW-0732">Signal</keyword>
<dbReference type="Proteomes" id="UP000246464">
    <property type="component" value="Chromosome 6"/>
</dbReference>
<feature type="domain" description="EGF-like calcium-binding" evidence="6">
    <location>
        <begin position="161"/>
        <end position="202"/>
    </location>
</feature>
<protein>
    <submittedName>
        <fullName evidence="8">Putative cysteine-rich with EGF-like domain protein 1</fullName>
    </submittedName>
</protein>
<dbReference type="InterPro" id="IPR001881">
    <property type="entry name" value="EGF-like_Ca-bd_dom"/>
</dbReference>
<dbReference type="InterPro" id="IPR018097">
    <property type="entry name" value="EGF_Ca-bd_CS"/>
</dbReference>
<keyword evidence="9" id="KW-1185">Reference proteome</keyword>
<dbReference type="AlphaFoldDB" id="A0A2U9BFG1"/>
<dbReference type="InterPro" id="IPR000742">
    <property type="entry name" value="EGF"/>
</dbReference>
<dbReference type="InterPro" id="IPR049883">
    <property type="entry name" value="NOTCH1_EGF-like"/>
</dbReference>
<sequence length="280" mass="30689">MLRPLGTCRFESAIKRKVCLCSSHCAETLTVRSQATRLKEMGLVGVRTRPVDLLQATWLCCLLAVQVHSCPGTCSKCWGPENDQCEECRAGWTLHNNTCVDIDECGTELGNCPHNSYCFNTEGSYECRDCDPACVGCMGSGPARCRKCASGYRLTGSKCLDIDECSDRVLACHGLDEICTNTDGSFRCDCAERFFRKDGVCVKKPQPSVQEKGLFDDIQDDEVEVLQQMLFGVVLCALATLAAKGDLVYTSVFMGAVAAMAGYWLSDRGDRLLHGFLKGH</sequence>
<dbReference type="Gene3D" id="2.10.25.10">
    <property type="entry name" value="Laminin"/>
    <property type="match status" value="1"/>
</dbReference>
<organism evidence="8 9">
    <name type="scientific">Scophthalmus maximus</name>
    <name type="common">Turbot</name>
    <name type="synonym">Psetta maxima</name>
    <dbReference type="NCBI Taxonomy" id="52904"/>
    <lineage>
        <taxon>Eukaryota</taxon>
        <taxon>Metazoa</taxon>
        <taxon>Chordata</taxon>
        <taxon>Craniata</taxon>
        <taxon>Vertebrata</taxon>
        <taxon>Euteleostomi</taxon>
        <taxon>Actinopterygii</taxon>
        <taxon>Neopterygii</taxon>
        <taxon>Teleostei</taxon>
        <taxon>Neoteleostei</taxon>
        <taxon>Acanthomorphata</taxon>
        <taxon>Carangaria</taxon>
        <taxon>Pleuronectiformes</taxon>
        <taxon>Pleuronectoidei</taxon>
        <taxon>Scophthalmidae</taxon>
        <taxon>Scophthalmus</taxon>
    </lineage>
</organism>
<dbReference type="PANTHER" id="PTHR24050">
    <property type="entry name" value="PA14 DOMAIN-CONTAINING PROTEIN"/>
    <property type="match status" value="1"/>
</dbReference>
<evidence type="ECO:0000256" key="4">
    <source>
        <dbReference type="ARBA" id="ARBA00022737"/>
    </source>
</evidence>
<proteinExistence type="inferred from homology"/>
<evidence type="ECO:0000259" key="6">
    <source>
        <dbReference type="SMART" id="SM00179"/>
    </source>
</evidence>
<feature type="domain" description="EGF-like" evidence="7">
    <location>
        <begin position="164"/>
        <end position="202"/>
    </location>
</feature>
<dbReference type="InterPro" id="IPR000152">
    <property type="entry name" value="EGF-type_Asp/Asn_hydroxyl_site"/>
</dbReference>
<evidence type="ECO:0000313" key="9">
    <source>
        <dbReference type="Proteomes" id="UP000246464"/>
    </source>
</evidence>
<dbReference type="SMART" id="SM00179">
    <property type="entry name" value="EGF_CA"/>
    <property type="match status" value="2"/>
</dbReference>
<dbReference type="CDD" id="cd00054">
    <property type="entry name" value="EGF_CA"/>
    <property type="match status" value="1"/>
</dbReference>
<dbReference type="SMART" id="SM00261">
    <property type="entry name" value="FU"/>
    <property type="match status" value="2"/>
</dbReference>
<dbReference type="STRING" id="52904.ENSSMAP00000034251"/>
<dbReference type="Pfam" id="PF07645">
    <property type="entry name" value="EGF_CA"/>
    <property type="match status" value="2"/>
</dbReference>
<name>A0A2U9BFG1_SCOMX</name>
<keyword evidence="2" id="KW-0245">EGF-like domain</keyword>
<dbReference type="Gene3D" id="2.10.220.10">
    <property type="entry name" value="Hormone Receptor, Insulin-like Growth Factor Receptor 1, Chain A, domain 2"/>
    <property type="match status" value="1"/>
</dbReference>
<dbReference type="GO" id="GO:0005509">
    <property type="term" value="F:calcium ion binding"/>
    <property type="evidence" value="ECO:0007669"/>
    <property type="project" value="InterPro"/>
</dbReference>
<dbReference type="InterPro" id="IPR009030">
    <property type="entry name" value="Growth_fac_rcpt_cys_sf"/>
</dbReference>
<evidence type="ECO:0000256" key="2">
    <source>
        <dbReference type="ARBA" id="ARBA00022536"/>
    </source>
</evidence>
<reference evidence="8 9" key="1">
    <citation type="submission" date="2017-12" db="EMBL/GenBank/DDBJ databases">
        <title>Integrating genomic resources of turbot (Scophthalmus maximus) in depth evaluation of genetic and physical mapping variation across individuals.</title>
        <authorList>
            <person name="Martinez P."/>
        </authorList>
    </citation>
    <scope>NUCLEOTIDE SEQUENCE [LARGE SCALE GENOMIC DNA]</scope>
</reference>
<evidence type="ECO:0000256" key="3">
    <source>
        <dbReference type="ARBA" id="ARBA00022729"/>
    </source>
</evidence>
<gene>
    <name evidence="8" type="ORF">SMAX5B_002198</name>
</gene>
<evidence type="ECO:0000259" key="7">
    <source>
        <dbReference type="SMART" id="SM00181"/>
    </source>
</evidence>
<keyword evidence="4" id="KW-0677">Repeat</keyword>
<feature type="domain" description="EGF-like calcium-binding" evidence="6">
    <location>
        <begin position="101"/>
        <end position="146"/>
    </location>
</feature>
<dbReference type="InterPro" id="IPR006212">
    <property type="entry name" value="Furin_repeat"/>
</dbReference>
<dbReference type="PANTHER" id="PTHR24050:SF28">
    <property type="entry name" value="UROMODULIN-LIKE"/>
    <property type="match status" value="1"/>
</dbReference>
<comment type="similarity">
    <text evidence="1">Belongs to the CRELD family.</text>
</comment>
<feature type="domain" description="EGF-like" evidence="7">
    <location>
        <begin position="104"/>
        <end position="146"/>
    </location>
</feature>